<evidence type="ECO:0000313" key="3">
    <source>
        <dbReference type="Proteomes" id="UP000215914"/>
    </source>
</evidence>
<keyword evidence="1" id="KW-0812">Transmembrane</keyword>
<protein>
    <submittedName>
        <fullName evidence="2">Uncharacterized protein</fullName>
    </submittedName>
</protein>
<gene>
    <name evidence="2" type="ORF">HannXRQ_Chr15g0485151</name>
</gene>
<reference evidence="3" key="1">
    <citation type="journal article" date="2017" name="Nature">
        <title>The sunflower genome provides insights into oil metabolism, flowering and Asterid evolution.</title>
        <authorList>
            <person name="Badouin H."/>
            <person name="Gouzy J."/>
            <person name="Grassa C.J."/>
            <person name="Murat F."/>
            <person name="Staton S.E."/>
            <person name="Cottret L."/>
            <person name="Lelandais-Briere C."/>
            <person name="Owens G.L."/>
            <person name="Carrere S."/>
            <person name="Mayjonade B."/>
            <person name="Legrand L."/>
            <person name="Gill N."/>
            <person name="Kane N.C."/>
            <person name="Bowers J.E."/>
            <person name="Hubner S."/>
            <person name="Bellec A."/>
            <person name="Berard A."/>
            <person name="Berges H."/>
            <person name="Blanchet N."/>
            <person name="Boniface M.C."/>
            <person name="Brunel D."/>
            <person name="Catrice O."/>
            <person name="Chaidir N."/>
            <person name="Claudel C."/>
            <person name="Donnadieu C."/>
            <person name="Faraut T."/>
            <person name="Fievet G."/>
            <person name="Helmstetter N."/>
            <person name="King M."/>
            <person name="Knapp S.J."/>
            <person name="Lai Z."/>
            <person name="Le Paslier M.C."/>
            <person name="Lippi Y."/>
            <person name="Lorenzon L."/>
            <person name="Mandel J.R."/>
            <person name="Marage G."/>
            <person name="Marchand G."/>
            <person name="Marquand E."/>
            <person name="Bret-Mestries E."/>
            <person name="Morien E."/>
            <person name="Nambeesan S."/>
            <person name="Nguyen T."/>
            <person name="Pegot-Espagnet P."/>
            <person name="Pouilly N."/>
            <person name="Raftis F."/>
            <person name="Sallet E."/>
            <person name="Schiex T."/>
            <person name="Thomas J."/>
            <person name="Vandecasteele C."/>
            <person name="Vares D."/>
            <person name="Vear F."/>
            <person name="Vautrin S."/>
            <person name="Crespi M."/>
            <person name="Mangin B."/>
            <person name="Burke J.M."/>
            <person name="Salse J."/>
            <person name="Munos S."/>
            <person name="Vincourt P."/>
            <person name="Rieseberg L.H."/>
            <person name="Langlade N.B."/>
        </authorList>
    </citation>
    <scope>NUCLEOTIDE SEQUENCE [LARGE SCALE GENOMIC DNA]</scope>
    <source>
        <strain evidence="3">cv. SF193</strain>
    </source>
</reference>
<accession>A0A251S9W1</accession>
<proteinExistence type="predicted"/>
<name>A0A251S9W1_HELAN</name>
<organism evidence="2 3">
    <name type="scientific">Helianthus annuus</name>
    <name type="common">Common sunflower</name>
    <dbReference type="NCBI Taxonomy" id="4232"/>
    <lineage>
        <taxon>Eukaryota</taxon>
        <taxon>Viridiplantae</taxon>
        <taxon>Streptophyta</taxon>
        <taxon>Embryophyta</taxon>
        <taxon>Tracheophyta</taxon>
        <taxon>Spermatophyta</taxon>
        <taxon>Magnoliopsida</taxon>
        <taxon>eudicotyledons</taxon>
        <taxon>Gunneridae</taxon>
        <taxon>Pentapetalae</taxon>
        <taxon>asterids</taxon>
        <taxon>campanulids</taxon>
        <taxon>Asterales</taxon>
        <taxon>Asteraceae</taxon>
        <taxon>Asteroideae</taxon>
        <taxon>Heliantheae alliance</taxon>
        <taxon>Heliantheae</taxon>
        <taxon>Helianthus</taxon>
    </lineage>
</organism>
<dbReference type="EMBL" id="CM007904">
    <property type="protein sequence ID" value="OTF95624.1"/>
    <property type="molecule type" value="Genomic_DNA"/>
</dbReference>
<feature type="transmembrane region" description="Helical" evidence="1">
    <location>
        <begin position="64"/>
        <end position="88"/>
    </location>
</feature>
<keyword evidence="3" id="KW-1185">Reference proteome</keyword>
<feature type="transmembrane region" description="Helical" evidence="1">
    <location>
        <begin position="31"/>
        <end position="52"/>
    </location>
</feature>
<evidence type="ECO:0000313" key="2">
    <source>
        <dbReference type="EMBL" id="OTF95624.1"/>
    </source>
</evidence>
<dbReference type="Proteomes" id="UP000215914">
    <property type="component" value="Chromosome 15"/>
</dbReference>
<sequence>MDHLKDKERVPATILTGCRLYGDSRARLVGLIARVFSFRILIWFRCIVSVSVQLFKKCEGNHYLSFGGIVLFWLIIQRSIIACLMNIIPQHYLHPTYEASYSDGSVGSAPGESGPSTT</sequence>
<dbReference type="AlphaFoldDB" id="A0A251S9W1"/>
<evidence type="ECO:0000256" key="1">
    <source>
        <dbReference type="SAM" id="Phobius"/>
    </source>
</evidence>
<keyword evidence="1" id="KW-0472">Membrane</keyword>
<dbReference type="InParanoid" id="A0A251S9W1"/>
<keyword evidence="1" id="KW-1133">Transmembrane helix</keyword>